<dbReference type="Gene3D" id="1.25.40.10">
    <property type="entry name" value="Tetratricopeptide repeat domain"/>
    <property type="match status" value="1"/>
</dbReference>
<protein>
    <submittedName>
        <fullName evidence="4">Zinc ribbon domain-containing protein</fullName>
    </submittedName>
</protein>
<proteinExistence type="predicted"/>
<comment type="caution">
    <text evidence="4">The sequence shown here is derived from an EMBL/GenBank/DDBJ whole genome shotgun (WGS) entry which is preliminary data.</text>
</comment>
<keyword evidence="2" id="KW-0472">Membrane</keyword>
<evidence type="ECO:0000256" key="2">
    <source>
        <dbReference type="SAM" id="Phobius"/>
    </source>
</evidence>
<feature type="transmembrane region" description="Helical" evidence="2">
    <location>
        <begin position="139"/>
        <end position="157"/>
    </location>
</feature>
<dbReference type="InterPro" id="IPR011990">
    <property type="entry name" value="TPR-like_helical_dom_sf"/>
</dbReference>
<dbReference type="InterPro" id="IPR025874">
    <property type="entry name" value="DZR"/>
</dbReference>
<reference evidence="4" key="1">
    <citation type="submission" date="2020-04" db="EMBL/GenBank/DDBJ databases">
        <title>Deep metagenomics examines the oral microbiome during advanced dental caries in children, revealing novel taxa and co-occurrences with host molecules.</title>
        <authorList>
            <person name="Baker J.L."/>
            <person name="Morton J.T."/>
            <person name="Dinis M."/>
            <person name="Alvarez R."/>
            <person name="Tran N.C."/>
            <person name="Knight R."/>
            <person name="Edlund A."/>
        </authorList>
    </citation>
    <scope>NUCLEOTIDE SEQUENCE</scope>
    <source>
        <strain evidence="4">JCVI_32_bin.50</strain>
    </source>
</reference>
<keyword evidence="2" id="KW-1133">Transmembrane helix</keyword>
<organism evidence="4 5">
    <name type="scientific">Prevotella nigrescens</name>
    <dbReference type="NCBI Taxonomy" id="28133"/>
    <lineage>
        <taxon>Bacteria</taxon>
        <taxon>Pseudomonadati</taxon>
        <taxon>Bacteroidota</taxon>
        <taxon>Bacteroidia</taxon>
        <taxon>Bacteroidales</taxon>
        <taxon>Prevotellaceae</taxon>
        <taxon>Prevotella</taxon>
    </lineage>
</organism>
<dbReference type="Pfam" id="PF12773">
    <property type="entry name" value="DZR"/>
    <property type="match status" value="1"/>
</dbReference>
<feature type="domain" description="DZANK-type" evidence="3">
    <location>
        <begin position="5"/>
        <end position="50"/>
    </location>
</feature>
<accession>A0A9D5WXP4</accession>
<evidence type="ECO:0000313" key="4">
    <source>
        <dbReference type="EMBL" id="MBF1445777.1"/>
    </source>
</evidence>
<keyword evidence="2" id="KW-0812">Transmembrane</keyword>
<gene>
    <name evidence="4" type="ORF">HXN55_00100</name>
</gene>
<dbReference type="RefSeq" id="WP_278488600.1">
    <property type="nucleotide sequence ID" value="NZ_CAJZDG010000062.1"/>
</dbReference>
<evidence type="ECO:0000256" key="1">
    <source>
        <dbReference type="SAM" id="MobiDB-lite"/>
    </source>
</evidence>
<dbReference type="EMBL" id="JABZTM010000001">
    <property type="protein sequence ID" value="MBF1445777.1"/>
    <property type="molecule type" value="Genomic_DNA"/>
</dbReference>
<dbReference type="AlphaFoldDB" id="A0A9D5WXP4"/>
<evidence type="ECO:0000259" key="3">
    <source>
        <dbReference type="Pfam" id="PF12773"/>
    </source>
</evidence>
<dbReference type="Proteomes" id="UP000787419">
    <property type="component" value="Unassembled WGS sequence"/>
</dbReference>
<evidence type="ECO:0000313" key="5">
    <source>
        <dbReference type="Proteomes" id="UP000787419"/>
    </source>
</evidence>
<name>A0A9D5WXP4_9BACT</name>
<sequence length="417" mass="46672">MIIKCPECGHQVSDKAPVCPSCGVEIAGHLVKCSYCGEIYLKEDVVCPNCHRSGTTNSNENEDDIKENVVAEETKNNEQEFQEESLPTELVVSAEPVVEEPRPNSVQETLTEEPLSKEKGIPTDGNVVRPEVRNSHTPLFVSLLIALAICATLLFFYKRGNDNHEADEYKIALKSNNRQVMEQYLEDYPDAPLIHINSIKGLLKQTQQSNDEWAHANQQNTIASYKAYLEAHPNTPYKNEIRKRIEELYWNEVVSSNTEAAYLGYREKYPNGIHAKEADEKLKVMLDNTSSPDEEKAAATLVRQFLQGINSKSTSKIQEVTASSFSFLGGDGATVADVSKYMREKLYQADVKNITWKLGTPLNATTDKSEDGSVVQKITIPARLEIEREGGKGTNKFTIKAQMKNGKITAINWIQQK</sequence>
<feature type="region of interest" description="Disordered" evidence="1">
    <location>
        <begin position="97"/>
        <end position="129"/>
    </location>
</feature>